<feature type="domain" description="Kinesin motor" evidence="11">
    <location>
        <begin position="326"/>
        <end position="379"/>
    </location>
</feature>
<evidence type="ECO:0000256" key="8">
    <source>
        <dbReference type="ARBA" id="ARBA00023212"/>
    </source>
</evidence>
<reference evidence="12" key="1">
    <citation type="thesis" date="2021" institute="BYU ScholarsArchive" country="Provo, UT, USA">
        <title>Applications of and Algorithms for Genome Assembly and Genomic Analyses with an Emphasis on Marine Teleosts.</title>
        <authorList>
            <person name="Pickett B.D."/>
        </authorList>
    </citation>
    <scope>NUCLEOTIDE SEQUENCE</scope>
    <source>
        <strain evidence="12">HI-2016</strain>
    </source>
</reference>
<feature type="binding site" evidence="9">
    <location>
        <begin position="143"/>
        <end position="150"/>
    </location>
    <ligand>
        <name>ATP</name>
        <dbReference type="ChEBI" id="CHEBI:30616"/>
    </ligand>
</feature>
<evidence type="ECO:0000313" key="12">
    <source>
        <dbReference type="EMBL" id="KAG9345983.1"/>
    </source>
</evidence>
<dbReference type="GO" id="GO:0008574">
    <property type="term" value="F:plus-end-directed microtubule motor activity"/>
    <property type="evidence" value="ECO:0007669"/>
    <property type="project" value="TreeGrafter"/>
</dbReference>
<evidence type="ECO:0000256" key="2">
    <source>
        <dbReference type="ARBA" id="ARBA00022490"/>
    </source>
</evidence>
<dbReference type="GO" id="GO:0051231">
    <property type="term" value="P:spindle elongation"/>
    <property type="evidence" value="ECO:0007669"/>
    <property type="project" value="TreeGrafter"/>
</dbReference>
<dbReference type="SUPFAM" id="SSF52540">
    <property type="entry name" value="P-loop containing nucleoside triphosphate hydrolases"/>
    <property type="match status" value="1"/>
</dbReference>
<protein>
    <recommendedName>
        <fullName evidence="11">Kinesin motor domain-containing protein</fullName>
    </recommendedName>
</protein>
<evidence type="ECO:0000256" key="10">
    <source>
        <dbReference type="SAM" id="Coils"/>
    </source>
</evidence>
<keyword evidence="6 10" id="KW-0175">Coiled coil</keyword>
<keyword evidence="8" id="KW-0206">Cytoskeleton</keyword>
<evidence type="ECO:0000256" key="5">
    <source>
        <dbReference type="ARBA" id="ARBA00022840"/>
    </source>
</evidence>
<dbReference type="InterPro" id="IPR036961">
    <property type="entry name" value="Kinesin_motor_dom_sf"/>
</dbReference>
<dbReference type="Proteomes" id="UP000824540">
    <property type="component" value="Unassembled WGS sequence"/>
</dbReference>
<dbReference type="InterPro" id="IPR047149">
    <property type="entry name" value="KIF11-like"/>
</dbReference>
<dbReference type="PRINTS" id="PR00380">
    <property type="entry name" value="KINESINHEAVY"/>
</dbReference>
<dbReference type="GO" id="GO:0005876">
    <property type="term" value="C:spindle microtubule"/>
    <property type="evidence" value="ECO:0007669"/>
    <property type="project" value="TreeGrafter"/>
</dbReference>
<evidence type="ECO:0000256" key="7">
    <source>
        <dbReference type="ARBA" id="ARBA00023175"/>
    </source>
</evidence>
<evidence type="ECO:0000256" key="1">
    <source>
        <dbReference type="ARBA" id="ARBA00004186"/>
    </source>
</evidence>
<gene>
    <name evidence="12" type="ORF">JZ751_007798</name>
</gene>
<feature type="domain" description="Kinesin motor" evidence="11">
    <location>
        <begin position="47"/>
        <end position="307"/>
    </location>
</feature>
<comment type="caution">
    <text evidence="9">Lacks conserved residue(s) required for the propagation of feature annotation.</text>
</comment>
<dbReference type="Gene3D" id="1.20.58.1980">
    <property type="match status" value="1"/>
</dbReference>
<dbReference type="GO" id="GO:0008017">
    <property type="term" value="F:microtubule binding"/>
    <property type="evidence" value="ECO:0007669"/>
    <property type="project" value="InterPro"/>
</dbReference>
<evidence type="ECO:0000256" key="3">
    <source>
        <dbReference type="ARBA" id="ARBA00022553"/>
    </source>
</evidence>
<accession>A0A8T2NY36</accession>
<dbReference type="GO" id="GO:0005524">
    <property type="term" value="F:ATP binding"/>
    <property type="evidence" value="ECO:0007669"/>
    <property type="project" value="UniProtKB-UniRule"/>
</dbReference>
<dbReference type="InterPro" id="IPR001752">
    <property type="entry name" value="Kinesin_motor_dom"/>
</dbReference>
<evidence type="ECO:0000256" key="9">
    <source>
        <dbReference type="PROSITE-ProRule" id="PRU00283"/>
    </source>
</evidence>
<dbReference type="AlphaFoldDB" id="A0A8T2NY36"/>
<dbReference type="Gene3D" id="3.40.850.10">
    <property type="entry name" value="Kinesin motor domain"/>
    <property type="match status" value="1"/>
</dbReference>
<dbReference type="InterPro" id="IPR027417">
    <property type="entry name" value="P-loop_NTPase"/>
</dbReference>
<comment type="caution">
    <text evidence="12">The sequence shown here is derived from an EMBL/GenBank/DDBJ whole genome shotgun (WGS) entry which is preliminary data.</text>
</comment>
<feature type="coiled-coil region" evidence="10">
    <location>
        <begin position="448"/>
        <end position="510"/>
    </location>
</feature>
<dbReference type="GO" id="GO:0072686">
    <property type="term" value="C:mitotic spindle"/>
    <property type="evidence" value="ECO:0007669"/>
    <property type="project" value="TreeGrafter"/>
</dbReference>
<evidence type="ECO:0000256" key="4">
    <source>
        <dbReference type="ARBA" id="ARBA00022741"/>
    </source>
</evidence>
<dbReference type="GO" id="GO:0005634">
    <property type="term" value="C:nucleus"/>
    <property type="evidence" value="ECO:0007669"/>
    <property type="project" value="TreeGrafter"/>
</dbReference>
<dbReference type="OrthoDB" id="123929at2759"/>
<dbReference type="SMART" id="SM00129">
    <property type="entry name" value="KISc"/>
    <property type="match status" value="1"/>
</dbReference>
<keyword evidence="7 9" id="KW-0505">Motor protein</keyword>
<keyword evidence="2" id="KW-0963">Cytoplasm</keyword>
<evidence type="ECO:0000313" key="13">
    <source>
        <dbReference type="Proteomes" id="UP000824540"/>
    </source>
</evidence>
<keyword evidence="4 9" id="KW-0547">Nucleotide-binding</keyword>
<comment type="similarity">
    <text evidence="9">Belongs to the TRAFAC class myosin-kinesin ATPase superfamily. Kinesin family.</text>
</comment>
<dbReference type="Pfam" id="PF00225">
    <property type="entry name" value="Kinesin"/>
    <property type="match status" value="2"/>
</dbReference>
<dbReference type="PANTHER" id="PTHR47970:SF29">
    <property type="entry name" value="KINESIN FAMILY MEMBER 20B"/>
    <property type="match status" value="1"/>
</dbReference>
<dbReference type="GO" id="GO:0090307">
    <property type="term" value="P:mitotic spindle assembly"/>
    <property type="evidence" value="ECO:0007669"/>
    <property type="project" value="TreeGrafter"/>
</dbReference>
<keyword evidence="5 9" id="KW-0067">ATP-binding</keyword>
<comment type="subcellular location">
    <subcellularLocation>
        <location evidence="1">Cytoplasm</location>
        <location evidence="1">Cytoskeleton</location>
        <location evidence="1">Spindle</location>
    </subcellularLocation>
</comment>
<organism evidence="12 13">
    <name type="scientific">Albula glossodonta</name>
    <name type="common">roundjaw bonefish</name>
    <dbReference type="NCBI Taxonomy" id="121402"/>
    <lineage>
        <taxon>Eukaryota</taxon>
        <taxon>Metazoa</taxon>
        <taxon>Chordata</taxon>
        <taxon>Craniata</taxon>
        <taxon>Vertebrata</taxon>
        <taxon>Euteleostomi</taxon>
        <taxon>Actinopterygii</taxon>
        <taxon>Neopterygii</taxon>
        <taxon>Teleostei</taxon>
        <taxon>Albuliformes</taxon>
        <taxon>Albulidae</taxon>
        <taxon>Albula</taxon>
    </lineage>
</organism>
<dbReference type="GO" id="GO:0007018">
    <property type="term" value="P:microtubule-based movement"/>
    <property type="evidence" value="ECO:0007669"/>
    <property type="project" value="InterPro"/>
</dbReference>
<keyword evidence="13" id="KW-1185">Reference proteome</keyword>
<dbReference type="PROSITE" id="PS50067">
    <property type="entry name" value="KINESIN_MOTOR_2"/>
    <property type="match status" value="2"/>
</dbReference>
<dbReference type="PANTHER" id="PTHR47970">
    <property type="entry name" value="KINESIN-LIKE PROTEIN KIF11"/>
    <property type="match status" value="1"/>
</dbReference>
<name>A0A8T2NY36_9TELE</name>
<dbReference type="EMBL" id="JAFBMS010000016">
    <property type="protein sequence ID" value="KAG9345983.1"/>
    <property type="molecule type" value="Genomic_DNA"/>
</dbReference>
<proteinExistence type="inferred from homology"/>
<keyword evidence="3" id="KW-0597">Phosphoprotein</keyword>
<evidence type="ECO:0000259" key="11">
    <source>
        <dbReference type="PROSITE" id="PS50067"/>
    </source>
</evidence>
<evidence type="ECO:0000256" key="6">
    <source>
        <dbReference type="ARBA" id="ARBA00023054"/>
    </source>
</evidence>
<sequence length="541" mass="61422">MMESCFNNKIERVESVTVEDLKKDLFADFSAIPTALPQDSTLLEKEHLQVYLRIRPFTTAENDNGESQECVAIEPPDVVLLKPPRTSLSARLSDKSIPQTAQRFQFSQVYGPETSQRDIFDGTVKSLVKDVLEGGNSLVFTYGVSNAGKTFTFLGSETDGGILPRSLNVVFNSIEDRIHTQMNIKPHRCREYIRLTKDQQDEEMMNKKNILRFLKESDSMKSMASQLSSSGRSAILEGSTMSDSDGLAQADGFNLDVDSHTKYSVWVSFCEIYNENIHDLLEPIPHGSLKRNVLRLSQDVKGNSFVKASSRFGSFGLKMSEYPVLQQHVPFRESKLTHYLQGFFCGRGKACMVVNINQCASMYDETLNVLKFSAVAQKSQLLLIEELKKKLHEEEYEKLSMESRIREEEDKGLLLDGMMGSMQSDLERIKKDAEAAQTCLIGLLDPHNTNLEKQVAELSEELLKTQQLLTLKTREVESMCSQVQQSNEELKDAKKNCDSQTRKFQELMEICQEKDDMITKLQTAMDHHVETATKDEYMKRT</sequence>
<feature type="coiled-coil region" evidence="10">
    <location>
        <begin position="384"/>
        <end position="411"/>
    </location>
</feature>